<dbReference type="InterPro" id="IPR002891">
    <property type="entry name" value="APS"/>
</dbReference>
<comment type="function">
    <text evidence="14">With CysD forms the ATP sulfurylase (ATPS) that catalyzes the adenylation of sulfate producing adenosine 5'-phosphosulfate (APS) and diphosphate, the first enzymatic step in sulfur assimilation pathway. APS synthesis involves the formation of a high-energy phosphoric-sulfuric acid anhydride bond driven by GTP hydrolysis by CysN coupled to ATP hydrolysis by CysD.</text>
</comment>
<feature type="binding site" evidence="14">
    <location>
        <begin position="158"/>
        <end position="161"/>
    </location>
    <ligand>
        <name>GTP</name>
        <dbReference type="ChEBI" id="CHEBI:37565"/>
    </ligand>
</feature>
<gene>
    <name evidence="14" type="primary">cysN</name>
    <name evidence="15" type="synonym">cysC</name>
    <name evidence="17" type="ORF">GCM10007857_89720</name>
</gene>
<dbReference type="InterPro" id="IPR000795">
    <property type="entry name" value="T_Tr_GTP-bd_dom"/>
</dbReference>
<evidence type="ECO:0000256" key="8">
    <source>
        <dbReference type="ARBA" id="ARBA00022741"/>
    </source>
</evidence>
<comment type="function">
    <text evidence="12">Proposed to provide activated sulfate for transfer to Nod factor. ATP sulfurylase may be the GTPase, regulating ATP sulfurylase activity.</text>
</comment>
<comment type="catalytic activity">
    <reaction evidence="1 15">
        <text>adenosine 5'-phosphosulfate + ATP = 3'-phosphoadenylyl sulfate + ADP + H(+)</text>
        <dbReference type="Rhea" id="RHEA:24152"/>
        <dbReference type="ChEBI" id="CHEBI:15378"/>
        <dbReference type="ChEBI" id="CHEBI:30616"/>
        <dbReference type="ChEBI" id="CHEBI:58243"/>
        <dbReference type="ChEBI" id="CHEBI:58339"/>
        <dbReference type="ChEBI" id="CHEBI:456216"/>
        <dbReference type="EC" id="2.7.1.25"/>
    </reaction>
</comment>
<comment type="function">
    <text evidence="2">APS kinase catalyzes the synthesis of activated sulfate.</text>
</comment>
<dbReference type="InterPro" id="IPR059117">
    <property type="entry name" value="APS_kinase_dom"/>
</dbReference>
<organism evidence="17 18">
    <name type="scientific">Bradyrhizobium iriomotense</name>
    <dbReference type="NCBI Taxonomy" id="441950"/>
    <lineage>
        <taxon>Bacteria</taxon>
        <taxon>Pseudomonadati</taxon>
        <taxon>Pseudomonadota</taxon>
        <taxon>Alphaproteobacteria</taxon>
        <taxon>Hyphomicrobiales</taxon>
        <taxon>Nitrobacteraceae</taxon>
        <taxon>Bradyrhizobium</taxon>
    </lineage>
</organism>
<evidence type="ECO:0000256" key="6">
    <source>
        <dbReference type="ARBA" id="ARBA00022679"/>
    </source>
</evidence>
<dbReference type="CDD" id="cd03695">
    <property type="entry name" value="CysN_NodQ_II"/>
    <property type="match status" value="1"/>
</dbReference>
<dbReference type="HAMAP" id="MF_00065">
    <property type="entry name" value="Adenylyl_sulf_kinase"/>
    <property type="match status" value="1"/>
</dbReference>
<dbReference type="EMBL" id="BSOW01000076">
    <property type="protein sequence ID" value="GLR92250.1"/>
    <property type="molecule type" value="Genomic_DNA"/>
</dbReference>
<feature type="binding site" evidence="14">
    <location>
        <begin position="103"/>
        <end position="107"/>
    </location>
    <ligand>
        <name>GTP</name>
        <dbReference type="ChEBI" id="CHEBI:37565"/>
    </ligand>
</feature>
<dbReference type="Gene3D" id="3.40.50.300">
    <property type="entry name" value="P-loop containing nucleotide triphosphate hydrolases"/>
    <property type="match status" value="2"/>
</dbReference>
<comment type="similarity">
    <text evidence="15">Belongs to the APS kinase family.</text>
</comment>
<comment type="catalytic activity">
    <reaction evidence="13 14">
        <text>sulfate + ATP + H(+) = adenosine 5'-phosphosulfate + diphosphate</text>
        <dbReference type="Rhea" id="RHEA:18133"/>
        <dbReference type="ChEBI" id="CHEBI:15378"/>
        <dbReference type="ChEBI" id="CHEBI:16189"/>
        <dbReference type="ChEBI" id="CHEBI:30616"/>
        <dbReference type="ChEBI" id="CHEBI:33019"/>
        <dbReference type="ChEBI" id="CHEBI:58243"/>
        <dbReference type="EC" id="2.7.7.4"/>
    </reaction>
</comment>
<evidence type="ECO:0000256" key="12">
    <source>
        <dbReference type="ARBA" id="ARBA00024872"/>
    </source>
</evidence>
<keyword evidence="8 14" id="KW-0547">Nucleotide-binding</keyword>
<dbReference type="NCBIfam" id="NF003013">
    <property type="entry name" value="PRK03846.1"/>
    <property type="match status" value="1"/>
</dbReference>
<comment type="subunit">
    <text evidence="14">Heterodimer composed of CysD, the smaller subunit, and CysN.</text>
</comment>
<dbReference type="EC" id="2.7.1.25" evidence="15"/>
<evidence type="ECO:0000259" key="16">
    <source>
        <dbReference type="PROSITE" id="PS51722"/>
    </source>
</evidence>
<comment type="pathway">
    <text evidence="15">Sulfur metabolism; hydrogen sulfide biosynthesis; sulfite from sulfate: step 2/3.</text>
</comment>
<proteinExistence type="inferred from homology"/>
<keyword evidence="9 14" id="KW-0067">ATP-binding</keyword>
<dbReference type="CDD" id="cd02027">
    <property type="entry name" value="APSK"/>
    <property type="match status" value="1"/>
</dbReference>
<comment type="similarity">
    <text evidence="3">In the C-terminal section; belongs to the APS kinase family.</text>
</comment>
<dbReference type="InterPro" id="IPR050100">
    <property type="entry name" value="TRAFAC_GTPase_members"/>
</dbReference>
<protein>
    <recommendedName>
        <fullName evidence="14 15">Multifunctional fusion protein</fullName>
    </recommendedName>
    <domain>
        <recommendedName>
            <fullName evidence="14">Sulfate adenylyltransferase subunit 1</fullName>
            <ecNumber evidence="14">2.7.7.4</ecNumber>
        </recommendedName>
        <alternativeName>
            <fullName evidence="14">ATP-sulfurylase large subunit</fullName>
        </alternativeName>
        <alternativeName>
            <fullName evidence="14">Sulfate adenylate transferase</fullName>
            <shortName evidence="14">SAT</shortName>
        </alternativeName>
    </domain>
    <domain>
        <recommendedName>
            <fullName evidence="15">Adenylyl-sulfate kinase</fullName>
            <ecNumber evidence="15">2.7.1.25</ecNumber>
        </recommendedName>
        <alternativeName>
            <fullName evidence="15">APS kinase</fullName>
        </alternativeName>
        <alternativeName>
            <fullName evidence="15">ATP adenosine-5'-phosphosulfate 3'-phosphotransferase</fullName>
        </alternativeName>
        <alternativeName>
            <fullName evidence="15">Adenosine-5'-phosphosulfate kinase</fullName>
        </alternativeName>
    </domain>
</protein>
<evidence type="ECO:0000256" key="3">
    <source>
        <dbReference type="ARBA" id="ARBA00005438"/>
    </source>
</evidence>
<dbReference type="Pfam" id="PF00009">
    <property type="entry name" value="GTP_EFTU"/>
    <property type="match status" value="1"/>
</dbReference>
<dbReference type="HAMAP" id="MF_00062">
    <property type="entry name" value="Sulf_adenylyltr_sub1"/>
    <property type="match status" value="1"/>
</dbReference>
<dbReference type="PROSITE" id="PS00301">
    <property type="entry name" value="G_TR_1"/>
    <property type="match status" value="1"/>
</dbReference>
<dbReference type="InterPro" id="IPR011779">
    <property type="entry name" value="SO4_adenylTrfase_lsu"/>
</dbReference>
<dbReference type="Proteomes" id="UP001156905">
    <property type="component" value="Unassembled WGS sequence"/>
</dbReference>
<feature type="binding site" evidence="14">
    <location>
        <begin position="24"/>
        <end position="31"/>
    </location>
    <ligand>
        <name>GTP</name>
        <dbReference type="ChEBI" id="CHEBI:37565"/>
    </ligand>
</feature>
<evidence type="ECO:0000256" key="1">
    <source>
        <dbReference type="ARBA" id="ARBA00001823"/>
    </source>
</evidence>
<keyword evidence="10 14" id="KW-0342">GTP-binding</keyword>
<keyword evidence="6 14" id="KW-0808">Transferase</keyword>
<comment type="similarity">
    <text evidence="4">In the N-terminal section; belongs to the TRAFAC class translation factor GTPase superfamily. Classic translation factor GTPase family. CysN/NodQ subfamily.</text>
</comment>
<dbReference type="PANTHER" id="PTHR23115">
    <property type="entry name" value="TRANSLATION FACTOR"/>
    <property type="match status" value="1"/>
</dbReference>
<dbReference type="CDD" id="cd04095">
    <property type="entry name" value="CysN_NoDQ_III"/>
    <property type="match status" value="1"/>
</dbReference>
<dbReference type="NCBIfam" id="NF004035">
    <property type="entry name" value="PRK05506.1"/>
    <property type="match status" value="1"/>
</dbReference>
<evidence type="ECO:0000256" key="10">
    <source>
        <dbReference type="ARBA" id="ARBA00023134"/>
    </source>
</evidence>
<evidence type="ECO:0000256" key="4">
    <source>
        <dbReference type="ARBA" id="ARBA00007237"/>
    </source>
</evidence>
<evidence type="ECO:0000256" key="9">
    <source>
        <dbReference type="ARBA" id="ARBA00022840"/>
    </source>
</evidence>
<dbReference type="InterPro" id="IPR009000">
    <property type="entry name" value="Transl_B-barrel_sf"/>
</dbReference>
<dbReference type="InterPro" id="IPR009001">
    <property type="entry name" value="Transl_elong_EF1A/Init_IF2_C"/>
</dbReference>
<feature type="active site" description="Phosphoserine intermediate" evidence="15">
    <location>
        <position position="535"/>
    </location>
</feature>
<keyword evidence="7 14" id="KW-0548">Nucleotidyltransferase</keyword>
<evidence type="ECO:0000256" key="13">
    <source>
        <dbReference type="ARBA" id="ARBA00049370"/>
    </source>
</evidence>
<evidence type="ECO:0000256" key="5">
    <source>
        <dbReference type="ARBA" id="ARBA00011760"/>
    </source>
</evidence>
<dbReference type="InterPro" id="IPR044139">
    <property type="entry name" value="CysN_NoDQ_III"/>
</dbReference>
<reference evidence="18" key="1">
    <citation type="journal article" date="2019" name="Int. J. Syst. Evol. Microbiol.">
        <title>The Global Catalogue of Microorganisms (GCM) 10K type strain sequencing project: providing services to taxonomists for standard genome sequencing and annotation.</title>
        <authorList>
            <consortium name="The Broad Institute Genomics Platform"/>
            <consortium name="The Broad Institute Genome Sequencing Center for Infectious Disease"/>
            <person name="Wu L."/>
            <person name="Ma J."/>
        </authorList>
    </citation>
    <scope>NUCLEOTIDE SEQUENCE [LARGE SCALE GENOMIC DNA]</scope>
    <source>
        <strain evidence="18">NBRC 102520</strain>
    </source>
</reference>
<evidence type="ECO:0000256" key="7">
    <source>
        <dbReference type="ARBA" id="ARBA00022695"/>
    </source>
</evidence>
<keyword evidence="15 17" id="KW-0418">Kinase</keyword>
<dbReference type="Gene3D" id="2.40.30.10">
    <property type="entry name" value="Translation factors"/>
    <property type="match status" value="2"/>
</dbReference>
<dbReference type="EC" id="2.7.7.4" evidence="14"/>
<feature type="domain" description="Tr-type G" evidence="16">
    <location>
        <begin position="15"/>
        <end position="229"/>
    </location>
</feature>
<dbReference type="PROSITE" id="PS51722">
    <property type="entry name" value="G_TR_2"/>
    <property type="match status" value="1"/>
</dbReference>
<evidence type="ECO:0000313" key="17">
    <source>
        <dbReference type="EMBL" id="GLR92250.1"/>
    </source>
</evidence>
<evidence type="ECO:0000256" key="2">
    <source>
        <dbReference type="ARBA" id="ARBA00002357"/>
    </source>
</evidence>
<dbReference type="PRINTS" id="PR00315">
    <property type="entry name" value="ELONGATNFCT"/>
</dbReference>
<dbReference type="InterPro" id="IPR027417">
    <property type="entry name" value="P-loop_NTPase"/>
</dbReference>
<keyword evidence="11" id="KW-0511">Multifunctional enzyme</keyword>
<dbReference type="SUPFAM" id="SSF50465">
    <property type="entry name" value="EF-Tu/eEF-1alpha/eIF2-gamma C-terminal domain"/>
    <property type="match status" value="1"/>
</dbReference>
<comment type="function">
    <text evidence="15">Catalyzes the synthesis of activated sulfate.</text>
</comment>
<evidence type="ECO:0000256" key="11">
    <source>
        <dbReference type="ARBA" id="ARBA00023268"/>
    </source>
</evidence>
<comment type="caution">
    <text evidence="17">The sequence shown here is derived from an EMBL/GenBank/DDBJ whole genome shotgun (WGS) entry which is preliminary data.</text>
</comment>
<feature type="binding site" evidence="15">
    <location>
        <begin position="461"/>
        <end position="468"/>
    </location>
    <ligand>
        <name>ATP</name>
        <dbReference type="ChEBI" id="CHEBI:30616"/>
    </ligand>
</feature>
<dbReference type="NCBIfam" id="NF003478">
    <property type="entry name" value="PRK05124.1"/>
    <property type="match status" value="1"/>
</dbReference>
<dbReference type="SUPFAM" id="SSF50447">
    <property type="entry name" value="Translation proteins"/>
    <property type="match status" value="1"/>
</dbReference>
<comment type="similarity">
    <text evidence="14">Belongs to the TRAFAC class translation factor GTPase superfamily. Classic translation factor GTPase family. CysN/NodQ subfamily.</text>
</comment>
<dbReference type="InterPro" id="IPR041757">
    <property type="entry name" value="CysN_GTP-bd"/>
</dbReference>
<keyword evidence="15" id="KW-0597">Phosphoprotein</keyword>
<keyword evidence="18" id="KW-1185">Reference proteome</keyword>
<dbReference type="NCBIfam" id="TIGR02034">
    <property type="entry name" value="CysN"/>
    <property type="match status" value="1"/>
</dbReference>
<evidence type="ECO:0000256" key="14">
    <source>
        <dbReference type="HAMAP-Rule" id="MF_00062"/>
    </source>
</evidence>
<comment type="subunit">
    <text evidence="5">Sulfate-activating enzymes, NodP and NodQ, may be physically associated.</text>
</comment>
<evidence type="ECO:0000256" key="15">
    <source>
        <dbReference type="HAMAP-Rule" id="MF_00065"/>
    </source>
</evidence>
<dbReference type="InterPro" id="IPR031157">
    <property type="entry name" value="G_TR_CS"/>
</dbReference>
<comment type="pathway">
    <text evidence="14">Sulfur metabolism; hydrogen sulfide biosynthesis; sulfite from sulfate: step 1/3.</text>
</comment>
<dbReference type="CDD" id="cd04166">
    <property type="entry name" value="CysN_ATPS"/>
    <property type="match status" value="1"/>
</dbReference>
<dbReference type="GO" id="GO:0016301">
    <property type="term" value="F:kinase activity"/>
    <property type="evidence" value="ECO:0007669"/>
    <property type="project" value="UniProtKB-KW"/>
</dbReference>
<dbReference type="InterPro" id="IPR054696">
    <property type="entry name" value="GTP-eEF1A_C"/>
</dbReference>
<dbReference type="SUPFAM" id="SSF52540">
    <property type="entry name" value="P-loop containing nucleoside triphosphate hydrolases"/>
    <property type="match status" value="2"/>
</dbReference>
<dbReference type="Pfam" id="PF01583">
    <property type="entry name" value="APS_kinase"/>
    <property type="match status" value="1"/>
</dbReference>
<dbReference type="NCBIfam" id="TIGR00455">
    <property type="entry name" value="apsK"/>
    <property type="match status" value="1"/>
</dbReference>
<sequence>MDMEATPCVGEADSKDQLRFITCGSVDDGKSTLIGRLLHDSKMIYEDQVQALARDSAKHGTTGGDVDFALLVDGLEAEREQGITIDVAYRFFTTPRRSFMVADTPGHEEYTRNMATGASNAQLAIILIDARKGVLTQSKRHSFICSLLGIRHVLLAVNKIDLVDYRKDVFDGIVHDYVAFASELGFTSINSVPISARYGDNIIQRSGNTDWYHGPPLLDYLETVEIESETTGLPFRFPIQWVNRPDLDFRGYAGTIASGSVAVGDKIVVAKSARSSRVKRIMTYDGDLAVAEAGDAVTITLEDEIDVSRGDVLASPTQPPEIADQFAAHLLWMDQEPMVPGRSYALRIGTQSIASASINRFKYKIDVNTCEPVAAATLDLNEIGFCEVSTVLPASFDPYRVNRRTGSFIMIDRYTNRTVGAGMIEFPLRRSTRTAWQPLSIDKQLRSTLKHQKPCIIWFTGLSGAGKSTIANIVDQKLFAMSYHTMLLDEDNLRHGLNRDLVLTKADRMEKFRRGSQVAKLMLEAGLIVICSFVSPYKTDRDMVRKLVGGREFVEVFVDTPIDECVRRDPKGLYSKAKSGSIKNLAGLDAPYEAPNRPDVHLKTLDEPAEQLANRVLDALAIQGIISMT</sequence>
<name>A0ABQ6BEX5_9BRAD</name>
<evidence type="ECO:0000313" key="18">
    <source>
        <dbReference type="Proteomes" id="UP001156905"/>
    </source>
</evidence>
<accession>A0ABQ6BEX5</accession>
<dbReference type="Pfam" id="PF22594">
    <property type="entry name" value="GTP-eEF1A_C"/>
    <property type="match status" value="1"/>
</dbReference>
<dbReference type="InterPro" id="IPR044138">
    <property type="entry name" value="CysN_II"/>
</dbReference>